<evidence type="ECO:0000313" key="1">
    <source>
        <dbReference type="EMBL" id="MBC8528318.1"/>
    </source>
</evidence>
<organism evidence="1 2">
    <name type="scientific">Luoshenia tenuis</name>
    <dbReference type="NCBI Taxonomy" id="2763654"/>
    <lineage>
        <taxon>Bacteria</taxon>
        <taxon>Bacillati</taxon>
        <taxon>Bacillota</taxon>
        <taxon>Clostridia</taxon>
        <taxon>Christensenellales</taxon>
        <taxon>Christensenellaceae</taxon>
        <taxon>Luoshenia</taxon>
    </lineage>
</organism>
<accession>A0A926HLP5</accession>
<gene>
    <name evidence="1" type="ORF">H8699_02540</name>
</gene>
<protein>
    <recommendedName>
        <fullName evidence="3">DHHW protein</fullName>
    </recommendedName>
</protein>
<dbReference type="InterPro" id="IPR025945">
    <property type="entry name" value="DHHW"/>
</dbReference>
<dbReference type="RefSeq" id="WP_249284345.1">
    <property type="nucleotide sequence ID" value="NZ_JACRSO010000001.1"/>
</dbReference>
<dbReference type="Pfam" id="PF14286">
    <property type="entry name" value="DHHW"/>
    <property type="match status" value="1"/>
</dbReference>
<comment type="caution">
    <text evidence="1">The sequence shown here is derived from an EMBL/GenBank/DDBJ whole genome shotgun (WGS) entry which is preliminary data.</text>
</comment>
<proteinExistence type="predicted"/>
<dbReference type="EMBL" id="JACRSO010000001">
    <property type="protein sequence ID" value="MBC8528318.1"/>
    <property type="molecule type" value="Genomic_DNA"/>
</dbReference>
<keyword evidence="2" id="KW-1185">Reference proteome</keyword>
<dbReference type="AlphaFoldDB" id="A0A926HLP5"/>
<name>A0A926HLP5_9FIRM</name>
<reference evidence="1" key="1">
    <citation type="submission" date="2020-08" db="EMBL/GenBank/DDBJ databases">
        <title>Genome public.</title>
        <authorList>
            <person name="Liu C."/>
            <person name="Sun Q."/>
        </authorList>
    </citation>
    <scope>NUCLEOTIDE SEQUENCE</scope>
    <source>
        <strain evidence="1">NSJ-44</strain>
    </source>
</reference>
<dbReference type="Proteomes" id="UP000654279">
    <property type="component" value="Unassembled WGS sequence"/>
</dbReference>
<evidence type="ECO:0008006" key="3">
    <source>
        <dbReference type="Google" id="ProtNLM"/>
    </source>
</evidence>
<evidence type="ECO:0000313" key="2">
    <source>
        <dbReference type="Proteomes" id="UP000654279"/>
    </source>
</evidence>
<sequence>MVNRTKATLLSLLLLLGVVGISVGAAALKNHMVDQVAPAVASVQPLYGVQGLPYGRALSQEILAVDDANVYFSDRVLERFYNDEQGNQRTAQSIATFFGAVPEGVNKTVLLFPMRIHMETEYAQYTDDVAPAMEQIAAGLPEDVAVLDATDRLYQHREEYIYFRTDDCITALGGYYGAQLLGEKLGLNMLQLSDYEEYRFESFKGVLDALDQAQIDEDCTDYVAYYLRKGAANWQTVTVREGPDQYSEHESPAVALSRRGTDIFIGGYYSHSILQGDGGNGKTLLIVGNSDAKFFAPWFTPYYDTVYLVNAERYQGGQEGFAKIFETYQVSDCILIESADKFGDTALNQRLARLGGGR</sequence>